<comment type="caution">
    <text evidence="2">The sequence shown here is derived from an EMBL/GenBank/DDBJ whole genome shotgun (WGS) entry which is preliminary data.</text>
</comment>
<reference evidence="2 3" key="1">
    <citation type="journal article" date="1992" name="Lakartidningen">
        <title>[Penicillin V and not amoxicillin is the first choice preparation in acute otitis].</title>
        <authorList>
            <person name="Kamme C."/>
            <person name="Lundgren K."/>
            <person name="Prellner K."/>
        </authorList>
    </citation>
    <scope>NUCLEOTIDE SEQUENCE [LARGE SCALE GENOMIC DNA]</scope>
    <source>
        <strain evidence="2 3">PC4580III</strain>
    </source>
</reference>
<evidence type="ECO:0000313" key="2">
    <source>
        <dbReference type="EMBL" id="TXJ37646.1"/>
    </source>
</evidence>
<name>A0A5C8EIT5_9SPIR</name>
<accession>A0A5C8EIT5</accession>
<proteinExistence type="predicted"/>
<dbReference type="SUPFAM" id="SSF52200">
    <property type="entry name" value="Toll/Interleukin receptor TIR domain"/>
    <property type="match status" value="1"/>
</dbReference>
<dbReference type="AlphaFoldDB" id="A0A5C8EIT5"/>
<dbReference type="PROSITE" id="PS50104">
    <property type="entry name" value="TIR"/>
    <property type="match status" value="1"/>
</dbReference>
<sequence>MKKYRYQLVVFENNNSFVNKVLCLFHKRIKELGIKKNLINIISGNKVKNLSFNEPAYCLYFGCNKNKITKELQYFINNDIIILPIVSDLNKAQNELPKYLHKINAIELNKKQDCEKIVSCILEGFRLLRKTRRVFISYKRDESSAVALQLFEALERNGFDVFLDTHSIRPADNFQDELFHRMADCDIVIMLHTQKFFESKWTKEEFEKANSMSIGIVQIVWPKVEINKSAELFIQHKLKIKDFNCRDLKNKLIPQTINKIISIAESIRVRSLASRQTNIVGEFAKEAQSNNLEYIMQPNNTIILKNYSNSCNKLIIPTVGIPQSDTYNYSREFIEDNIKEIFILYDHRNIREKWIEYLNWLDIHLPIKTKKITEVSKWIRN</sequence>
<gene>
    <name evidence="2" type="ORF">EPJ78_02720</name>
</gene>
<organism evidence="2 3">
    <name type="scientific">Brachyspira aalborgi</name>
    <dbReference type="NCBI Taxonomy" id="29522"/>
    <lineage>
        <taxon>Bacteria</taxon>
        <taxon>Pseudomonadati</taxon>
        <taxon>Spirochaetota</taxon>
        <taxon>Spirochaetia</taxon>
        <taxon>Brachyspirales</taxon>
        <taxon>Brachyspiraceae</taxon>
        <taxon>Brachyspira</taxon>
    </lineage>
</organism>
<evidence type="ECO:0000313" key="3">
    <source>
        <dbReference type="Proteomes" id="UP000322814"/>
    </source>
</evidence>
<protein>
    <submittedName>
        <fullName evidence="2">Toll/interleukin-1 receptor domain-containing protein</fullName>
    </submittedName>
</protein>
<dbReference type="GO" id="GO:0007165">
    <property type="term" value="P:signal transduction"/>
    <property type="evidence" value="ECO:0007669"/>
    <property type="project" value="InterPro"/>
</dbReference>
<dbReference type="InterPro" id="IPR000157">
    <property type="entry name" value="TIR_dom"/>
</dbReference>
<dbReference type="RefSeq" id="WP_147770446.1">
    <property type="nucleotide sequence ID" value="NZ_SAYB01000003.1"/>
</dbReference>
<keyword evidence="2" id="KW-0675">Receptor</keyword>
<feature type="domain" description="TIR" evidence="1">
    <location>
        <begin position="130"/>
        <end position="252"/>
    </location>
</feature>
<dbReference type="EMBL" id="SAYB01000003">
    <property type="protein sequence ID" value="TXJ37646.1"/>
    <property type="molecule type" value="Genomic_DNA"/>
</dbReference>
<evidence type="ECO:0000259" key="1">
    <source>
        <dbReference type="PROSITE" id="PS50104"/>
    </source>
</evidence>
<dbReference type="Pfam" id="PF13676">
    <property type="entry name" value="TIR_2"/>
    <property type="match status" value="1"/>
</dbReference>
<dbReference type="InterPro" id="IPR035897">
    <property type="entry name" value="Toll_tir_struct_dom_sf"/>
</dbReference>
<dbReference type="Gene3D" id="3.40.50.10140">
    <property type="entry name" value="Toll/interleukin-1 receptor homology (TIR) domain"/>
    <property type="match status" value="1"/>
</dbReference>
<dbReference type="Proteomes" id="UP000322814">
    <property type="component" value="Unassembled WGS sequence"/>
</dbReference>